<dbReference type="HOGENOM" id="CLU_1188120_0_0_5"/>
<keyword evidence="2" id="KW-1133">Transmembrane helix</keyword>
<evidence type="ECO:0000313" key="3">
    <source>
        <dbReference type="EMBL" id="EGF90729.1"/>
    </source>
</evidence>
<feature type="region of interest" description="Disordered" evidence="1">
    <location>
        <begin position="106"/>
        <end position="134"/>
    </location>
</feature>
<dbReference type="eggNOG" id="ENOG5031YD2">
    <property type="taxonomic scope" value="Bacteria"/>
</dbReference>
<protein>
    <submittedName>
        <fullName evidence="3">Uncharacterized protein</fullName>
    </submittedName>
</protein>
<keyword evidence="4" id="KW-1185">Reference proteome</keyword>
<reference evidence="4" key="1">
    <citation type="submission" date="2011-03" db="EMBL/GenBank/DDBJ databases">
        <title>Draft genome sequence of Brevundimonas diminuta.</title>
        <authorList>
            <person name="Brown P.J.B."/>
            <person name="Buechlein A."/>
            <person name="Hemmerich C."/>
            <person name="Brun Y.V."/>
        </authorList>
    </citation>
    <scope>NUCLEOTIDE SEQUENCE [LARGE SCALE GENOMIC DNA]</scope>
    <source>
        <strain evidence="4">C19</strain>
    </source>
</reference>
<gene>
    <name evidence="3" type="ORF">ABI_37620</name>
</gene>
<accession>F4QR92</accession>
<dbReference type="EMBL" id="GL883079">
    <property type="protein sequence ID" value="EGF90729.1"/>
    <property type="molecule type" value="Genomic_DNA"/>
</dbReference>
<feature type="transmembrane region" description="Helical" evidence="2">
    <location>
        <begin position="12"/>
        <end position="30"/>
    </location>
</feature>
<name>F4QR92_9CAUL</name>
<keyword evidence="2" id="KW-0472">Membrane</keyword>
<proteinExistence type="predicted"/>
<feature type="compositionally biased region" description="Low complexity" evidence="1">
    <location>
        <begin position="111"/>
        <end position="129"/>
    </location>
</feature>
<evidence type="ECO:0000256" key="1">
    <source>
        <dbReference type="SAM" id="MobiDB-lite"/>
    </source>
</evidence>
<keyword evidence="2" id="KW-0812">Transmembrane</keyword>
<organism evidence="3 4">
    <name type="scientific">Asticcacaulis biprosthecium C19</name>
    <dbReference type="NCBI Taxonomy" id="715226"/>
    <lineage>
        <taxon>Bacteria</taxon>
        <taxon>Pseudomonadati</taxon>
        <taxon>Pseudomonadota</taxon>
        <taxon>Alphaproteobacteria</taxon>
        <taxon>Caulobacterales</taxon>
        <taxon>Caulobacteraceae</taxon>
        <taxon>Asticcacaulis</taxon>
    </lineage>
</organism>
<evidence type="ECO:0000256" key="2">
    <source>
        <dbReference type="SAM" id="Phobius"/>
    </source>
</evidence>
<dbReference type="Proteomes" id="UP000006512">
    <property type="component" value="Unassembled WGS sequence"/>
</dbReference>
<evidence type="ECO:0000313" key="4">
    <source>
        <dbReference type="Proteomes" id="UP000006512"/>
    </source>
</evidence>
<dbReference type="STRING" id="715226.ABI_37620"/>
<dbReference type="AlphaFoldDB" id="F4QR92"/>
<sequence>MAMKGNTRWQFVAIGAAVAIAAAIGLAMMLNKGHKDDPKMNGEPPSLKFDIADPTPQLDPKKPLRCYVNGADVGELTLADCAKKNGVATGQLDVGVDDQGNVAAAPTGSLVPVPGAPTSATPGTTAPVAEPEPTGEIVPETAKVATGPTAPCLRYNSNSWNRLRDDLTLGQCAALLFDSRCVSPGNASYGRWGEKTLRLVPKRVEISDDNTNFRTLVEQGKGCSVPAQ</sequence>